<evidence type="ECO:0000313" key="10">
    <source>
        <dbReference type="Proteomes" id="UP000383932"/>
    </source>
</evidence>
<keyword evidence="4 8" id="KW-1133">Transmembrane helix</keyword>
<dbReference type="OrthoDB" id="3990054at2759"/>
<dbReference type="Proteomes" id="UP000383932">
    <property type="component" value="Unassembled WGS sequence"/>
</dbReference>
<accession>A0A5N5QRZ0</accession>
<evidence type="ECO:0008006" key="11">
    <source>
        <dbReference type="Google" id="ProtNLM"/>
    </source>
</evidence>
<name>A0A5N5QRZ0_9AGAM</name>
<organism evidence="9 10">
    <name type="scientific">Ceratobasidium theobromae</name>
    <dbReference type="NCBI Taxonomy" id="1582974"/>
    <lineage>
        <taxon>Eukaryota</taxon>
        <taxon>Fungi</taxon>
        <taxon>Dikarya</taxon>
        <taxon>Basidiomycota</taxon>
        <taxon>Agaricomycotina</taxon>
        <taxon>Agaricomycetes</taxon>
        <taxon>Cantharellales</taxon>
        <taxon>Ceratobasidiaceae</taxon>
        <taxon>Ceratobasidium</taxon>
    </lineage>
</organism>
<reference evidence="9 10" key="1">
    <citation type="journal article" date="2019" name="Fungal Biol. Biotechnol.">
        <title>Draft genome sequence of fastidious pathogen Ceratobasidium theobromae, which causes vascular-streak dieback in Theobroma cacao.</title>
        <authorList>
            <person name="Ali S.S."/>
            <person name="Asman A."/>
            <person name="Shao J."/>
            <person name="Firmansyah A.P."/>
            <person name="Susilo A.W."/>
            <person name="Rosmana A."/>
            <person name="McMahon P."/>
            <person name="Junaid M."/>
            <person name="Guest D."/>
            <person name="Kheng T.Y."/>
            <person name="Meinhardt L.W."/>
            <person name="Bailey B.A."/>
        </authorList>
    </citation>
    <scope>NUCLEOTIDE SEQUENCE [LARGE SCALE GENOMIC DNA]</scope>
    <source>
        <strain evidence="9 10">CT2</strain>
    </source>
</reference>
<dbReference type="Pfam" id="PF06775">
    <property type="entry name" value="Seipin"/>
    <property type="match status" value="1"/>
</dbReference>
<evidence type="ECO:0000256" key="6">
    <source>
        <dbReference type="ARBA" id="ARBA00023136"/>
    </source>
</evidence>
<keyword evidence="10" id="KW-1185">Reference proteome</keyword>
<evidence type="ECO:0000256" key="2">
    <source>
        <dbReference type="ARBA" id="ARBA00022692"/>
    </source>
</evidence>
<evidence type="ECO:0000256" key="7">
    <source>
        <dbReference type="SAM" id="MobiDB-lite"/>
    </source>
</evidence>
<feature type="compositionally biased region" description="Polar residues" evidence="7">
    <location>
        <begin position="317"/>
        <end position="330"/>
    </location>
</feature>
<evidence type="ECO:0000256" key="4">
    <source>
        <dbReference type="ARBA" id="ARBA00022989"/>
    </source>
</evidence>
<feature type="compositionally biased region" description="Basic and acidic residues" evidence="7">
    <location>
        <begin position="288"/>
        <end position="302"/>
    </location>
</feature>
<dbReference type="GO" id="GO:0005789">
    <property type="term" value="C:endoplasmic reticulum membrane"/>
    <property type="evidence" value="ECO:0007669"/>
    <property type="project" value="UniProtKB-SubCell"/>
</dbReference>
<evidence type="ECO:0000256" key="1">
    <source>
        <dbReference type="ARBA" id="ARBA00004477"/>
    </source>
</evidence>
<feature type="transmembrane region" description="Helical" evidence="8">
    <location>
        <begin position="255"/>
        <end position="280"/>
    </location>
</feature>
<evidence type="ECO:0000313" key="9">
    <source>
        <dbReference type="EMBL" id="KAB5594333.1"/>
    </source>
</evidence>
<evidence type="ECO:0000256" key="8">
    <source>
        <dbReference type="SAM" id="Phobius"/>
    </source>
</evidence>
<dbReference type="AlphaFoldDB" id="A0A5N5QRZ0"/>
<feature type="transmembrane region" description="Helical" evidence="8">
    <location>
        <begin position="21"/>
        <end position="41"/>
    </location>
</feature>
<keyword evidence="2 8" id="KW-0812">Transmembrane</keyword>
<dbReference type="PANTHER" id="PTHR21212:SF0">
    <property type="entry name" value="SEIPIN"/>
    <property type="match status" value="1"/>
</dbReference>
<feature type="region of interest" description="Disordered" evidence="7">
    <location>
        <begin position="288"/>
        <end position="347"/>
    </location>
</feature>
<feature type="transmembrane region" description="Helical" evidence="8">
    <location>
        <begin position="53"/>
        <end position="75"/>
    </location>
</feature>
<feature type="compositionally biased region" description="Acidic residues" evidence="7">
    <location>
        <begin position="338"/>
        <end position="347"/>
    </location>
</feature>
<evidence type="ECO:0000256" key="5">
    <source>
        <dbReference type="ARBA" id="ARBA00023098"/>
    </source>
</evidence>
<dbReference type="CDD" id="cd23995">
    <property type="entry name" value="Seipin_BSCL2_like"/>
    <property type="match status" value="1"/>
</dbReference>
<keyword evidence="5" id="KW-0443">Lipid metabolism</keyword>
<protein>
    <recommendedName>
        <fullName evidence="11">Adipose-regulatory protein-domain-containing protein</fullName>
    </recommendedName>
</protein>
<dbReference type="InterPro" id="IPR009617">
    <property type="entry name" value="Seipin"/>
</dbReference>
<dbReference type="EMBL" id="SSOP01000022">
    <property type="protein sequence ID" value="KAB5594333.1"/>
    <property type="molecule type" value="Genomic_DNA"/>
</dbReference>
<dbReference type="GO" id="GO:0140042">
    <property type="term" value="P:lipid droplet formation"/>
    <property type="evidence" value="ECO:0007669"/>
    <property type="project" value="UniProtKB-ARBA"/>
</dbReference>
<comment type="caution">
    <text evidence="9">The sequence shown here is derived from an EMBL/GenBank/DDBJ whole genome shotgun (WGS) entry which is preliminary data.</text>
</comment>
<keyword evidence="3" id="KW-0256">Endoplasmic reticulum</keyword>
<gene>
    <name evidence="9" type="ORF">CTheo_2263</name>
</gene>
<evidence type="ECO:0000256" key="3">
    <source>
        <dbReference type="ARBA" id="ARBA00022824"/>
    </source>
</evidence>
<dbReference type="PANTHER" id="PTHR21212">
    <property type="entry name" value="BERNARDINELLI-SEIP CONGENITAL LIPODYSTROPHY 2 HOMOLOG BSCL2 PROTEIN"/>
    <property type="match status" value="1"/>
</dbReference>
<keyword evidence="6 8" id="KW-0472">Membrane</keyword>
<comment type="subcellular location">
    <subcellularLocation>
        <location evidence="1">Endoplasmic reticulum membrane</location>
        <topology evidence="1">Multi-pass membrane protein</topology>
    </subcellularLocation>
</comment>
<sequence>MQSTTRPTTLETRLEATVRGAFTWLEEWIVSLIRVSLFILSLPRRVLPTLLHVAAFTTILPALLAVSLGAGIAVVNRIPEGWNVDLWMQYGEQATPFARATLPHLSPGQPYDIFLSLDVPVTPDNVALGNFMTRLILTDAKNSTVASANRPQALVLKHTRWTPFFAATPSIETITVPLVESWSPPPQPGTLSSTGVSVARGTVQKGFHAFISVGRPDSWKSLGVGQGKELAIARAVLHGRVKLSGVWGFFARHRIVLFMLTTSVFFSASTSVALILYLLFAPKLSEDHEGENATKPSSEEQGLRTPKMRVKAGDTEPPSSETEYSWTSGGPTRIKAESDDDVSSTSS</sequence>
<proteinExistence type="predicted"/>
<dbReference type="GO" id="GO:0006629">
    <property type="term" value="P:lipid metabolic process"/>
    <property type="evidence" value="ECO:0007669"/>
    <property type="project" value="UniProtKB-KW"/>
</dbReference>